<feature type="transmembrane region" description="Helical" evidence="1">
    <location>
        <begin position="46"/>
        <end position="64"/>
    </location>
</feature>
<evidence type="ECO:0000256" key="1">
    <source>
        <dbReference type="SAM" id="Phobius"/>
    </source>
</evidence>
<keyword evidence="1" id="KW-1133">Transmembrane helix</keyword>
<name>A0A0C3C1I7_HEBCY</name>
<dbReference type="HOGENOM" id="CLU_2558534_0_0_1"/>
<dbReference type="Proteomes" id="UP000053424">
    <property type="component" value="Unassembled WGS sequence"/>
</dbReference>
<reference evidence="2 3" key="1">
    <citation type="submission" date="2014-04" db="EMBL/GenBank/DDBJ databases">
        <authorList>
            <consortium name="DOE Joint Genome Institute"/>
            <person name="Kuo A."/>
            <person name="Gay G."/>
            <person name="Dore J."/>
            <person name="Kohler A."/>
            <person name="Nagy L.G."/>
            <person name="Floudas D."/>
            <person name="Copeland A."/>
            <person name="Barry K.W."/>
            <person name="Cichocki N."/>
            <person name="Veneault-Fourrey C."/>
            <person name="LaButti K."/>
            <person name="Lindquist E.A."/>
            <person name="Lipzen A."/>
            <person name="Lundell T."/>
            <person name="Morin E."/>
            <person name="Murat C."/>
            <person name="Sun H."/>
            <person name="Tunlid A."/>
            <person name="Henrissat B."/>
            <person name="Grigoriev I.V."/>
            <person name="Hibbett D.S."/>
            <person name="Martin F."/>
            <person name="Nordberg H.P."/>
            <person name="Cantor M.N."/>
            <person name="Hua S.X."/>
        </authorList>
    </citation>
    <scope>NUCLEOTIDE SEQUENCE [LARGE SCALE GENOMIC DNA]</scope>
    <source>
        <strain evidence="3">h7</strain>
    </source>
</reference>
<sequence length="82" mass="9313">MDVDIGWCASHRFRHQFHRTIQAVPPTSLIVPQTLASTLLKLHPTVSTFVFVGVVKLVIIVGRADDLTKLLKNRRSRQVLLR</sequence>
<dbReference type="AlphaFoldDB" id="A0A0C3C1I7"/>
<proteinExistence type="predicted"/>
<organism evidence="2 3">
    <name type="scientific">Hebeloma cylindrosporum</name>
    <dbReference type="NCBI Taxonomy" id="76867"/>
    <lineage>
        <taxon>Eukaryota</taxon>
        <taxon>Fungi</taxon>
        <taxon>Dikarya</taxon>
        <taxon>Basidiomycota</taxon>
        <taxon>Agaricomycotina</taxon>
        <taxon>Agaricomycetes</taxon>
        <taxon>Agaricomycetidae</taxon>
        <taxon>Agaricales</taxon>
        <taxon>Agaricineae</taxon>
        <taxon>Hymenogastraceae</taxon>
        <taxon>Hebeloma</taxon>
    </lineage>
</organism>
<keyword evidence="1" id="KW-0812">Transmembrane</keyword>
<accession>A0A0C3C1I7</accession>
<keyword evidence="3" id="KW-1185">Reference proteome</keyword>
<evidence type="ECO:0000313" key="2">
    <source>
        <dbReference type="EMBL" id="KIM37561.1"/>
    </source>
</evidence>
<dbReference type="EMBL" id="KN831796">
    <property type="protein sequence ID" value="KIM37561.1"/>
    <property type="molecule type" value="Genomic_DNA"/>
</dbReference>
<protein>
    <submittedName>
        <fullName evidence="2">Uncharacterized protein</fullName>
    </submittedName>
</protein>
<gene>
    <name evidence="2" type="ORF">M413DRAFT_257585</name>
</gene>
<keyword evidence="1" id="KW-0472">Membrane</keyword>
<reference evidence="3" key="2">
    <citation type="submission" date="2015-01" db="EMBL/GenBank/DDBJ databases">
        <title>Evolutionary Origins and Diversification of the Mycorrhizal Mutualists.</title>
        <authorList>
            <consortium name="DOE Joint Genome Institute"/>
            <consortium name="Mycorrhizal Genomics Consortium"/>
            <person name="Kohler A."/>
            <person name="Kuo A."/>
            <person name="Nagy L.G."/>
            <person name="Floudas D."/>
            <person name="Copeland A."/>
            <person name="Barry K.W."/>
            <person name="Cichocki N."/>
            <person name="Veneault-Fourrey C."/>
            <person name="LaButti K."/>
            <person name="Lindquist E.A."/>
            <person name="Lipzen A."/>
            <person name="Lundell T."/>
            <person name="Morin E."/>
            <person name="Murat C."/>
            <person name="Riley R."/>
            <person name="Ohm R."/>
            <person name="Sun H."/>
            <person name="Tunlid A."/>
            <person name="Henrissat B."/>
            <person name="Grigoriev I.V."/>
            <person name="Hibbett D.S."/>
            <person name="Martin F."/>
        </authorList>
    </citation>
    <scope>NUCLEOTIDE SEQUENCE [LARGE SCALE GENOMIC DNA]</scope>
    <source>
        <strain evidence="3">h7</strain>
    </source>
</reference>
<evidence type="ECO:0000313" key="3">
    <source>
        <dbReference type="Proteomes" id="UP000053424"/>
    </source>
</evidence>